<evidence type="ECO:0000256" key="25">
    <source>
        <dbReference type="SAM" id="MobiDB-lite"/>
    </source>
</evidence>
<dbReference type="PANTHER" id="PTHR23512:SF3">
    <property type="entry name" value="MAJOR FACILITATOR SUPERFAMILY DOMAIN-CONTAINING PROTEIN 1"/>
    <property type="match status" value="1"/>
</dbReference>
<feature type="domain" description="Major facilitator superfamily (MFS) profile" evidence="27">
    <location>
        <begin position="69"/>
        <end position="493"/>
    </location>
</feature>
<feature type="transmembrane region" description="Helical" evidence="26">
    <location>
        <begin position="399"/>
        <end position="418"/>
    </location>
</feature>
<evidence type="ECO:0000256" key="16">
    <source>
        <dbReference type="ARBA" id="ARBA00044900"/>
    </source>
</evidence>
<evidence type="ECO:0000256" key="15">
    <source>
        <dbReference type="ARBA" id="ARBA00044899"/>
    </source>
</evidence>
<comment type="catalytic activity">
    <reaction evidence="14">
        <text>L-aspartyl-L-lysine(out) = L-aspartyl-L-lysine(in)</text>
        <dbReference type="Rhea" id="RHEA:79411"/>
        <dbReference type="ChEBI" id="CHEBI:229953"/>
    </reaction>
</comment>
<dbReference type="InterPro" id="IPR020846">
    <property type="entry name" value="MFS_dom"/>
</dbReference>
<evidence type="ECO:0000256" key="17">
    <source>
        <dbReference type="ARBA" id="ARBA00044903"/>
    </source>
</evidence>
<evidence type="ECO:0000256" key="10">
    <source>
        <dbReference type="ARBA" id="ARBA00044881"/>
    </source>
</evidence>
<dbReference type="InterPro" id="IPR036259">
    <property type="entry name" value="MFS_trans_sf"/>
</dbReference>
<evidence type="ECO:0000256" key="11">
    <source>
        <dbReference type="ARBA" id="ARBA00044884"/>
    </source>
</evidence>
<evidence type="ECO:0000256" key="24">
    <source>
        <dbReference type="ARBA" id="ARBA00046376"/>
    </source>
</evidence>
<dbReference type="PANTHER" id="PTHR23512">
    <property type="entry name" value="MAJOR FACILITATOR SUPERFAMILY DOMAIN-CONTAINING PROTEIN 1"/>
    <property type="match status" value="1"/>
</dbReference>
<feature type="compositionally biased region" description="Basic and acidic residues" evidence="25">
    <location>
        <begin position="694"/>
        <end position="706"/>
    </location>
</feature>
<comment type="catalytic activity">
    <reaction evidence="16">
        <text>L-lysyl-L-lysine(out) = L-lysyl-L-lysine(in)</text>
        <dbReference type="Rhea" id="RHEA:79403"/>
        <dbReference type="ChEBI" id="CHEBI:229956"/>
    </reaction>
</comment>
<evidence type="ECO:0000256" key="23">
    <source>
        <dbReference type="ARBA" id="ARBA00045709"/>
    </source>
</evidence>
<evidence type="ECO:0000256" key="3">
    <source>
        <dbReference type="ARBA" id="ARBA00022448"/>
    </source>
</evidence>
<dbReference type="SUPFAM" id="SSF103473">
    <property type="entry name" value="MFS general substrate transporter"/>
    <property type="match status" value="1"/>
</dbReference>
<evidence type="ECO:0000256" key="2">
    <source>
        <dbReference type="ARBA" id="ARBA00008335"/>
    </source>
</evidence>
<dbReference type="EMBL" id="VLTN01000006">
    <property type="protein sequence ID" value="KAA0155660.1"/>
    <property type="molecule type" value="Genomic_DNA"/>
</dbReference>
<comment type="caution">
    <text evidence="28">The sequence shown here is derived from an EMBL/GenBank/DDBJ whole genome shotgun (WGS) entry which is preliminary data.</text>
</comment>
<comment type="catalytic activity">
    <reaction evidence="10">
        <text>L-alpha-aminoacyl-L-arginine(out) = L-alpha-aminoacyl-L-arginine(in)</text>
        <dbReference type="Rhea" id="RHEA:79367"/>
        <dbReference type="ChEBI" id="CHEBI:229968"/>
    </reaction>
</comment>
<comment type="subcellular location">
    <subcellularLocation>
        <location evidence="1">Lysosome membrane</location>
        <topology evidence="1">Multi-pass membrane protein</topology>
    </subcellularLocation>
</comment>
<evidence type="ECO:0000256" key="12">
    <source>
        <dbReference type="ARBA" id="ARBA00044891"/>
    </source>
</evidence>
<dbReference type="GO" id="GO:0005765">
    <property type="term" value="C:lysosomal membrane"/>
    <property type="evidence" value="ECO:0007669"/>
    <property type="project" value="UniProtKB-SubCell"/>
</dbReference>
<evidence type="ECO:0000256" key="8">
    <source>
        <dbReference type="ARBA" id="ARBA00044876"/>
    </source>
</evidence>
<feature type="compositionally biased region" description="Low complexity" evidence="25">
    <location>
        <begin position="534"/>
        <end position="549"/>
    </location>
</feature>
<comment type="catalytic activity">
    <reaction evidence="17">
        <text>L-arginyl-glycine(out) = L-arginyl-glycine(in)</text>
        <dbReference type="Rhea" id="RHEA:79391"/>
        <dbReference type="ChEBI" id="CHEBI:229955"/>
    </reaction>
</comment>
<evidence type="ECO:0000256" key="18">
    <source>
        <dbReference type="ARBA" id="ARBA00044912"/>
    </source>
</evidence>
<feature type="transmembrane region" description="Helical" evidence="26">
    <location>
        <begin position="375"/>
        <end position="393"/>
    </location>
</feature>
<feature type="region of interest" description="Disordered" evidence="25">
    <location>
        <begin position="682"/>
        <end position="706"/>
    </location>
</feature>
<evidence type="ECO:0000256" key="5">
    <source>
        <dbReference type="ARBA" id="ARBA00022989"/>
    </source>
</evidence>
<dbReference type="Pfam" id="PF07690">
    <property type="entry name" value="MFS_1"/>
    <property type="match status" value="2"/>
</dbReference>
<evidence type="ECO:0000256" key="7">
    <source>
        <dbReference type="ARBA" id="ARBA00023228"/>
    </source>
</evidence>
<evidence type="ECO:0000256" key="22">
    <source>
        <dbReference type="ARBA" id="ARBA00045018"/>
    </source>
</evidence>
<name>A0A5A8CU03_CAFRO</name>
<dbReference type="Proteomes" id="UP000323011">
    <property type="component" value="Unassembled WGS sequence"/>
</dbReference>
<keyword evidence="5 26" id="KW-1133">Transmembrane helix</keyword>
<comment type="catalytic activity">
    <reaction evidence="18">
        <text>L-histidyl-L-alpha-amino acid(out) = L-histidyl-L-alpha-amino acid(in)</text>
        <dbReference type="Rhea" id="RHEA:79379"/>
        <dbReference type="ChEBI" id="CHEBI:229964"/>
    </reaction>
</comment>
<feature type="region of interest" description="Disordered" evidence="25">
    <location>
        <begin position="508"/>
        <end position="593"/>
    </location>
</feature>
<evidence type="ECO:0000256" key="1">
    <source>
        <dbReference type="ARBA" id="ARBA00004155"/>
    </source>
</evidence>
<feature type="transmembrane region" description="Helical" evidence="26">
    <location>
        <begin position="467"/>
        <end position="488"/>
    </location>
</feature>
<dbReference type="GO" id="GO:0022857">
    <property type="term" value="F:transmembrane transporter activity"/>
    <property type="evidence" value="ECO:0007669"/>
    <property type="project" value="InterPro"/>
</dbReference>
<accession>A0A5A8CU03</accession>
<comment type="catalytic activity">
    <reaction evidence="15">
        <text>L-arginyl-L-alpha-amino acid(out) = L-arginyl-L-alpha-amino acid(in)</text>
        <dbReference type="Rhea" id="RHEA:79371"/>
        <dbReference type="ChEBI" id="CHEBI:84315"/>
    </reaction>
</comment>
<reference evidence="28 29" key="1">
    <citation type="submission" date="2019-07" db="EMBL/GenBank/DDBJ databases">
        <title>Genomes of Cafeteria roenbergensis.</title>
        <authorList>
            <person name="Fischer M.G."/>
            <person name="Hackl T."/>
            <person name="Roman M."/>
        </authorList>
    </citation>
    <scope>NUCLEOTIDE SEQUENCE [LARGE SCALE GENOMIC DNA]</scope>
    <source>
        <strain evidence="28 29">BVI</strain>
    </source>
</reference>
<feature type="transmembrane region" description="Helical" evidence="26">
    <location>
        <begin position="67"/>
        <end position="84"/>
    </location>
</feature>
<gene>
    <name evidence="28" type="ORF">FNF29_01575</name>
</gene>
<comment type="subunit">
    <text evidence="24">Homodimer. Interacts with lysosomal protein GLMP (via lumenal domain); the interaction starts while both proteins are still in the endoplasmic reticulum and is required for stabilization of MFSD1 in lysosomes but has no direct effect on its targeting to lysosomes or transporter activity.</text>
</comment>
<feature type="transmembrane region" description="Helical" evidence="26">
    <location>
        <begin position="241"/>
        <end position="263"/>
    </location>
</feature>
<sequence length="706" mass="74533">MDDLRELELEPLKDQGHGLGGGEEGFLELTDQATGPADEDAKATDEELLEAEQVAKAIDKPSNPKRWFVLVLATIAIFGPYYVFDNPAGTQHTLKEHFNVPVTINESSTAAQNATAAQFNLKFNLLYTLYSLPNTVMPLVGGFLVDLIGFRKMVVATTSMATLGQLGFTVFASLRLWPGMWVSRSLFGIGTESLCVAQRILVAEWFMGRELALSMGVVLAFGRLGSTINDNISALFSSCVMAYWTGFGLCCVSVLSAVLVTYIDYSHEQSVKAAVPERQWAAFVKVRKQRPRTRLSDICKLGVPFWLCCGMVLCCFPPVSSFNNISTQLISNRWDKPGHPAQPQQVNAVVGIMYAVSAVLALAMGWVVDRAGTRTIFVACGSLLVASCHVLIAYDVLPIAGLLAAIGVGFSTLAAAVWPEIAFVTPRDAFGVAYGVAGAVQNSGLASVPAIVATLQPPACEGEYACVEWLFTSISSVGATFALIAALLEWRRRSQAAASAKAGDGTGLLKDFDGDDWDETGSDGSNIEGDGRDAATAAGAGASEPAGDGSRPWRQRAATMSGKVARSGRQGGGLSGSAADARPPPGLRSSSTAALAAPESLGAFLQHSEHRHWSVDEMDPSNADVLPAGAAAAAGGSDAGTGTDGGAGDGRRGGRATTPELISAAIWHYAADVTQHGARLAERHYRTSTSRRSSSVDRLQREASFT</sequence>
<feature type="transmembrane region" description="Helical" evidence="26">
    <location>
        <begin position="298"/>
        <end position="319"/>
    </location>
</feature>
<evidence type="ECO:0000259" key="27">
    <source>
        <dbReference type="PROSITE" id="PS50850"/>
    </source>
</evidence>
<keyword evidence="3" id="KW-0813">Transport</keyword>
<evidence type="ECO:0000256" key="26">
    <source>
        <dbReference type="SAM" id="Phobius"/>
    </source>
</evidence>
<evidence type="ECO:0000256" key="14">
    <source>
        <dbReference type="ARBA" id="ARBA00044898"/>
    </source>
</evidence>
<proteinExistence type="inferred from homology"/>
<feature type="transmembrane region" description="Helical" evidence="26">
    <location>
        <begin position="346"/>
        <end position="368"/>
    </location>
</feature>
<comment type="catalytic activity">
    <reaction evidence="11">
        <text>L-alpha-aminoacyl-L-histidine(out) = L-alpha-aminoacyl-L-histidine(in)</text>
        <dbReference type="Rhea" id="RHEA:79375"/>
        <dbReference type="ChEBI" id="CHEBI:229967"/>
    </reaction>
</comment>
<feature type="region of interest" description="Disordered" evidence="25">
    <location>
        <begin position="631"/>
        <end position="656"/>
    </location>
</feature>
<comment type="catalytic activity">
    <reaction evidence="12">
        <text>L-lysyl-L-alpha-amino acid(out) = L-lysyl-L-alpha-amino acid(in)</text>
        <dbReference type="Rhea" id="RHEA:79387"/>
        <dbReference type="ChEBI" id="CHEBI:229965"/>
    </reaction>
</comment>
<feature type="region of interest" description="Disordered" evidence="25">
    <location>
        <begin position="1"/>
        <end position="42"/>
    </location>
</feature>
<keyword evidence="7" id="KW-0458">Lysosome</keyword>
<evidence type="ECO:0000256" key="19">
    <source>
        <dbReference type="ARBA" id="ARBA00044919"/>
    </source>
</evidence>
<feature type="transmembrane region" description="Helical" evidence="26">
    <location>
        <begin position="127"/>
        <end position="147"/>
    </location>
</feature>
<dbReference type="InterPro" id="IPR052187">
    <property type="entry name" value="MFSD1"/>
</dbReference>
<feature type="transmembrane region" description="Helical" evidence="26">
    <location>
        <begin position="154"/>
        <end position="177"/>
    </location>
</feature>
<keyword evidence="4 26" id="KW-0812">Transmembrane</keyword>
<comment type="function">
    <text evidence="23">Lysosomal dipeptide uniporter that selectively exports lysine, arginine or histidine-containing dipeptides with a net positive charge from the lysosome lumen into the cytosol. Could play a role in a specific type of protein O-glycosylation indirectly regulating macrophages migration and tissue invasion. Also essential for liver homeostasis.</text>
</comment>
<evidence type="ECO:0000256" key="6">
    <source>
        <dbReference type="ARBA" id="ARBA00023136"/>
    </source>
</evidence>
<feature type="compositionally biased region" description="Gly residues" evidence="25">
    <location>
        <begin position="637"/>
        <end position="648"/>
    </location>
</feature>
<keyword evidence="6 26" id="KW-0472">Membrane</keyword>
<dbReference type="Gene3D" id="1.20.1250.20">
    <property type="entry name" value="MFS general substrate transporter like domains"/>
    <property type="match status" value="2"/>
</dbReference>
<comment type="catalytic activity">
    <reaction evidence="9">
        <text>L-histidyl-glycine(out) = L-histidyl-glycine(in)</text>
        <dbReference type="Rhea" id="RHEA:79395"/>
        <dbReference type="ChEBI" id="CHEBI:229957"/>
    </reaction>
</comment>
<feature type="transmembrane region" description="Helical" evidence="26">
    <location>
        <begin position="430"/>
        <end position="455"/>
    </location>
</feature>
<comment type="catalytic activity">
    <reaction evidence="20">
        <text>L-lysyl-glycine(out) = L-lysyl-glycine(in)</text>
        <dbReference type="Rhea" id="RHEA:79407"/>
        <dbReference type="ChEBI" id="CHEBI:191202"/>
    </reaction>
</comment>
<comment type="catalytic activity">
    <reaction evidence="13">
        <text>L-alpha-aminoacyl-L-lysine(out) = L-alpha-aminoacyl-L-lysine(in)</text>
        <dbReference type="Rhea" id="RHEA:79383"/>
        <dbReference type="ChEBI" id="CHEBI:229966"/>
    </reaction>
</comment>
<protein>
    <recommendedName>
        <fullName evidence="21">Lysosomal dipeptide transporter MFSD1</fullName>
    </recommendedName>
    <alternativeName>
        <fullName evidence="22">Major facilitator superfamily domain-containing protein 1</fullName>
    </alternativeName>
</protein>
<evidence type="ECO:0000256" key="9">
    <source>
        <dbReference type="ARBA" id="ARBA00044878"/>
    </source>
</evidence>
<evidence type="ECO:0000313" key="28">
    <source>
        <dbReference type="EMBL" id="KAA0155660.1"/>
    </source>
</evidence>
<comment type="catalytic activity">
    <reaction evidence="19">
        <text>L-alanyl-L-lysine(out) = L-alanyl-L-lysine(in)</text>
        <dbReference type="Rhea" id="RHEA:79415"/>
        <dbReference type="ChEBI" id="CHEBI:192470"/>
    </reaction>
</comment>
<comment type="similarity">
    <text evidence="2">Belongs to the major facilitator superfamily.</text>
</comment>
<dbReference type="AlphaFoldDB" id="A0A5A8CU03"/>
<evidence type="ECO:0000256" key="4">
    <source>
        <dbReference type="ARBA" id="ARBA00022692"/>
    </source>
</evidence>
<evidence type="ECO:0000313" key="29">
    <source>
        <dbReference type="Proteomes" id="UP000323011"/>
    </source>
</evidence>
<organism evidence="28 29">
    <name type="scientific">Cafeteria roenbergensis</name>
    <name type="common">Marine flagellate</name>
    <dbReference type="NCBI Taxonomy" id="33653"/>
    <lineage>
        <taxon>Eukaryota</taxon>
        <taxon>Sar</taxon>
        <taxon>Stramenopiles</taxon>
        <taxon>Bigyra</taxon>
        <taxon>Opalozoa</taxon>
        <taxon>Bicosoecida</taxon>
        <taxon>Cafeteriaceae</taxon>
        <taxon>Cafeteria</taxon>
    </lineage>
</organism>
<keyword evidence="29" id="KW-1185">Reference proteome</keyword>
<dbReference type="PROSITE" id="PS50850">
    <property type="entry name" value="MFS"/>
    <property type="match status" value="1"/>
</dbReference>
<evidence type="ECO:0000256" key="21">
    <source>
        <dbReference type="ARBA" id="ARBA00044985"/>
    </source>
</evidence>
<dbReference type="InterPro" id="IPR011701">
    <property type="entry name" value="MFS"/>
</dbReference>
<evidence type="ECO:0000256" key="20">
    <source>
        <dbReference type="ARBA" id="ARBA00044924"/>
    </source>
</evidence>
<feature type="compositionally biased region" description="Basic and acidic residues" evidence="25">
    <location>
        <begin position="1"/>
        <end position="16"/>
    </location>
</feature>
<evidence type="ECO:0000256" key="13">
    <source>
        <dbReference type="ARBA" id="ARBA00044893"/>
    </source>
</evidence>
<comment type="catalytic activity">
    <reaction evidence="8">
        <text>L-lysyl-L-alanine(out) = L-lysyl-L-alanine(in)</text>
        <dbReference type="Rhea" id="RHEA:79399"/>
        <dbReference type="ChEBI" id="CHEBI:229954"/>
    </reaction>
</comment>